<gene>
    <name evidence="1" type="ORF">CITCOLO1_LOCUS18533</name>
</gene>
<sequence length="67" mass="7856">MYKEQDWGWLLRPSRDVHFLHVGIPHLAIRYKPFGFRFDKKERSDRSNRSFISISSLKDTPPAPAGV</sequence>
<accession>A0ABP0Z074</accession>
<protein>
    <recommendedName>
        <fullName evidence="3">Ycf15</fullName>
    </recommendedName>
</protein>
<reference evidence="1 2" key="1">
    <citation type="submission" date="2024-03" db="EMBL/GenBank/DDBJ databases">
        <authorList>
            <person name="Gkanogiannis A."/>
            <person name="Becerra Lopez-Lavalle L."/>
        </authorList>
    </citation>
    <scope>NUCLEOTIDE SEQUENCE [LARGE SCALE GENOMIC DNA]</scope>
</reference>
<organism evidence="1 2">
    <name type="scientific">Citrullus colocynthis</name>
    <name type="common">colocynth</name>
    <dbReference type="NCBI Taxonomy" id="252529"/>
    <lineage>
        <taxon>Eukaryota</taxon>
        <taxon>Viridiplantae</taxon>
        <taxon>Streptophyta</taxon>
        <taxon>Embryophyta</taxon>
        <taxon>Tracheophyta</taxon>
        <taxon>Spermatophyta</taxon>
        <taxon>Magnoliopsida</taxon>
        <taxon>eudicotyledons</taxon>
        <taxon>Gunneridae</taxon>
        <taxon>Pentapetalae</taxon>
        <taxon>rosids</taxon>
        <taxon>fabids</taxon>
        <taxon>Cucurbitales</taxon>
        <taxon>Cucurbitaceae</taxon>
        <taxon>Benincaseae</taxon>
        <taxon>Citrullus</taxon>
    </lineage>
</organism>
<dbReference type="Proteomes" id="UP001642487">
    <property type="component" value="Chromosome 7"/>
</dbReference>
<dbReference type="EMBL" id="OZ021741">
    <property type="protein sequence ID" value="CAK9326194.1"/>
    <property type="molecule type" value="Genomic_DNA"/>
</dbReference>
<evidence type="ECO:0000313" key="2">
    <source>
        <dbReference type="Proteomes" id="UP001642487"/>
    </source>
</evidence>
<evidence type="ECO:0008006" key="3">
    <source>
        <dbReference type="Google" id="ProtNLM"/>
    </source>
</evidence>
<name>A0ABP0Z074_9ROSI</name>
<keyword evidence="2" id="KW-1185">Reference proteome</keyword>
<proteinExistence type="predicted"/>
<evidence type="ECO:0000313" key="1">
    <source>
        <dbReference type="EMBL" id="CAK9326194.1"/>
    </source>
</evidence>